<name>E3HAJ3_ILYPC</name>
<proteinExistence type="predicted"/>
<keyword evidence="2" id="KW-1185">Reference proteome</keyword>
<organism evidence="1 2">
    <name type="scientific">Ilyobacter polytropus (strain ATCC 51220 / DSM 2926 / LMG 16218 / CuHBu1)</name>
    <dbReference type="NCBI Taxonomy" id="572544"/>
    <lineage>
        <taxon>Bacteria</taxon>
        <taxon>Fusobacteriati</taxon>
        <taxon>Fusobacteriota</taxon>
        <taxon>Fusobacteriia</taxon>
        <taxon>Fusobacteriales</taxon>
        <taxon>Fusobacteriaceae</taxon>
        <taxon>Ilyobacter</taxon>
    </lineage>
</organism>
<gene>
    <name evidence="1" type="ordered locus">Ilyop_1400</name>
</gene>
<dbReference type="Proteomes" id="UP000006875">
    <property type="component" value="Chromosome"/>
</dbReference>
<sequence>MKCKYGDLEGVYYSENYNTGELKSCILQKKNMLKTEYGLLTPQYKDDSERRKLKFSLEFYKNGIMKKVYLQEKVLLETKAGTITAESVMFYDDGSIKKIFPLDGKLTGFWTEQHEFKLAEKLKIKTPVGIIENKIISISFYRSGKIKSLTLWPVERPLVKTPIGEATVRTGISFYETGGIKSFEPAEMVDVETPIGSLKAYDIAPLGIHGDINSLSFYEDGKIKSLYTTTNEILIKGEDEEYLCSPAETISMCSDEKKDIVPMKIEFKKGKVFLENRKVSFNIEEFAFKVNDYKVDKDKMCSTCC</sequence>
<evidence type="ECO:0000313" key="1">
    <source>
        <dbReference type="EMBL" id="ADO83180.1"/>
    </source>
</evidence>
<dbReference type="AlphaFoldDB" id="E3HAJ3"/>
<dbReference type="eggNOG" id="COG2849">
    <property type="taxonomic scope" value="Bacteria"/>
</dbReference>
<dbReference type="EMBL" id="CP002281">
    <property type="protein sequence ID" value="ADO83180.1"/>
    <property type="molecule type" value="Genomic_DNA"/>
</dbReference>
<dbReference type="STRING" id="572544.Ilyop_1400"/>
<accession>E3HAJ3</accession>
<evidence type="ECO:0000313" key="2">
    <source>
        <dbReference type="Proteomes" id="UP000006875"/>
    </source>
</evidence>
<dbReference type="RefSeq" id="WP_013387847.1">
    <property type="nucleotide sequence ID" value="NC_014632.1"/>
</dbReference>
<protein>
    <submittedName>
        <fullName evidence="1">Uncharacterized protein</fullName>
    </submittedName>
</protein>
<dbReference type="HOGENOM" id="CLU_065973_0_0_0"/>
<dbReference type="KEGG" id="ipo:Ilyop_1400"/>
<reference evidence="1 2" key="1">
    <citation type="journal article" date="2010" name="Stand. Genomic Sci.">
        <title>Complete genome sequence of Ilyobacter polytropus type strain (CuHbu1).</title>
        <authorList>
            <person name="Sikorski J."/>
            <person name="Chertkov O."/>
            <person name="Lapidus A."/>
            <person name="Nolan M."/>
            <person name="Lucas S."/>
            <person name="Del Rio T.G."/>
            <person name="Tice H."/>
            <person name="Cheng J.F."/>
            <person name="Tapia R."/>
            <person name="Han C."/>
            <person name="Goodwin L."/>
            <person name="Pitluck S."/>
            <person name="Liolios K."/>
            <person name="Ivanova N."/>
            <person name="Mavromatis K."/>
            <person name="Mikhailova N."/>
            <person name="Pati A."/>
            <person name="Chen A."/>
            <person name="Palaniappan K."/>
            <person name="Land M."/>
            <person name="Hauser L."/>
            <person name="Chang Y.J."/>
            <person name="Jeffries C.D."/>
            <person name="Brambilla E."/>
            <person name="Yasawong M."/>
            <person name="Rohde M."/>
            <person name="Pukall R."/>
            <person name="Spring S."/>
            <person name="Goker M."/>
            <person name="Woyke T."/>
            <person name="Bristow J."/>
            <person name="Eisen J.A."/>
            <person name="Markowitz V."/>
            <person name="Hugenholtz P."/>
            <person name="Kyrpides N.C."/>
            <person name="Klenk H.P."/>
        </authorList>
    </citation>
    <scope>NUCLEOTIDE SEQUENCE [LARGE SCALE GENOMIC DNA]</scope>
    <source>
        <strain evidence="2">ATCC 51220 / DSM 2926 / LMG 16218 / CuHBu1</strain>
    </source>
</reference>
<dbReference type="OrthoDB" id="594021at2"/>